<evidence type="ECO:0000256" key="1">
    <source>
        <dbReference type="ARBA" id="ARBA00004651"/>
    </source>
</evidence>
<dbReference type="GO" id="GO:0005886">
    <property type="term" value="C:plasma membrane"/>
    <property type="evidence" value="ECO:0007669"/>
    <property type="project" value="UniProtKB-SubCell"/>
</dbReference>
<dbReference type="STRING" id="442562.Rumeso_04687"/>
<keyword evidence="5 6" id="KW-0472">Membrane</keyword>
<protein>
    <submittedName>
        <fullName evidence="7">Uncharacterized protein</fullName>
    </submittedName>
</protein>
<evidence type="ECO:0000256" key="3">
    <source>
        <dbReference type="ARBA" id="ARBA00022692"/>
    </source>
</evidence>
<dbReference type="OrthoDB" id="6710777at2"/>
<evidence type="ECO:0000313" key="7">
    <source>
        <dbReference type="EMBL" id="EYD73566.1"/>
    </source>
</evidence>
<comment type="caution">
    <text evidence="7">The sequence shown here is derived from an EMBL/GenBank/DDBJ whole genome shotgun (WGS) entry which is preliminary data.</text>
</comment>
<comment type="subcellular location">
    <subcellularLocation>
        <location evidence="1">Cell membrane</location>
        <topology evidence="1">Multi-pass membrane protein</topology>
    </subcellularLocation>
</comment>
<feature type="transmembrane region" description="Helical" evidence="6">
    <location>
        <begin position="71"/>
        <end position="90"/>
    </location>
</feature>
<dbReference type="HOGENOM" id="CLU_095995_1_0_5"/>
<dbReference type="PATRIC" id="fig|442562.3.peg.4616"/>
<evidence type="ECO:0000256" key="6">
    <source>
        <dbReference type="SAM" id="Phobius"/>
    </source>
</evidence>
<dbReference type="EMBL" id="AOSK01000130">
    <property type="protein sequence ID" value="EYD73566.1"/>
    <property type="molecule type" value="Genomic_DNA"/>
</dbReference>
<feature type="transmembrane region" description="Helical" evidence="6">
    <location>
        <begin position="40"/>
        <end position="59"/>
    </location>
</feature>
<reference evidence="7 8" key="1">
    <citation type="submission" date="2013-02" db="EMBL/GenBank/DDBJ databases">
        <authorList>
            <person name="Fiebig A."/>
            <person name="Goeker M."/>
            <person name="Klenk H.-P.P."/>
        </authorList>
    </citation>
    <scope>NUCLEOTIDE SEQUENCE [LARGE SCALE GENOMIC DNA]</scope>
    <source>
        <strain evidence="7 8">DSM 19309</strain>
    </source>
</reference>
<feature type="transmembrane region" description="Helical" evidence="6">
    <location>
        <begin position="172"/>
        <end position="189"/>
    </location>
</feature>
<dbReference type="Pfam" id="PF01810">
    <property type="entry name" value="LysE"/>
    <property type="match status" value="1"/>
</dbReference>
<evidence type="ECO:0000256" key="5">
    <source>
        <dbReference type="ARBA" id="ARBA00023136"/>
    </source>
</evidence>
<evidence type="ECO:0000256" key="2">
    <source>
        <dbReference type="ARBA" id="ARBA00022475"/>
    </source>
</evidence>
<name>A0A017HGW3_9RHOB</name>
<gene>
    <name evidence="7" type="ORF">Rumeso_04687</name>
</gene>
<dbReference type="InterPro" id="IPR001123">
    <property type="entry name" value="LeuE-type"/>
</dbReference>
<dbReference type="RefSeq" id="WP_037279157.1">
    <property type="nucleotide sequence ID" value="NZ_KK088560.1"/>
</dbReference>
<feature type="transmembrane region" description="Helical" evidence="6">
    <location>
        <begin position="102"/>
        <end position="123"/>
    </location>
</feature>
<feature type="transmembrane region" description="Helical" evidence="6">
    <location>
        <begin position="135"/>
        <end position="152"/>
    </location>
</feature>
<accession>A0A017HGW3</accession>
<dbReference type="Proteomes" id="UP000019666">
    <property type="component" value="Unassembled WGS sequence"/>
</dbReference>
<dbReference type="AlphaFoldDB" id="A0A017HGW3"/>
<evidence type="ECO:0000256" key="4">
    <source>
        <dbReference type="ARBA" id="ARBA00022989"/>
    </source>
</evidence>
<evidence type="ECO:0000313" key="8">
    <source>
        <dbReference type="Proteomes" id="UP000019666"/>
    </source>
</evidence>
<proteinExistence type="predicted"/>
<keyword evidence="3 6" id="KW-0812">Transmembrane</keyword>
<keyword evidence="8" id="KW-1185">Reference proteome</keyword>
<sequence>MTLAETALALLVLLAAPGPTNTLLAIAGAERGLAPAARLIPVVLLGYLATTVPLALLGARLLESAPLAKALVTVAAAAWVLRLAVAMWRLPARGEVGPAVTSGRIAVTTLLNPKALIVGLVLLPAPGATRLGLNLALLAGTLAVASLLWALLGASLRRGARAGLPASWRRAASVWLGALALYLLGRVAGLA</sequence>
<keyword evidence="2" id="KW-1003">Cell membrane</keyword>
<organism evidence="7 8">
    <name type="scientific">Rubellimicrobium mesophilum DSM 19309</name>
    <dbReference type="NCBI Taxonomy" id="442562"/>
    <lineage>
        <taxon>Bacteria</taxon>
        <taxon>Pseudomonadati</taxon>
        <taxon>Pseudomonadota</taxon>
        <taxon>Alphaproteobacteria</taxon>
        <taxon>Rhodobacterales</taxon>
        <taxon>Roseobacteraceae</taxon>
        <taxon>Rubellimicrobium</taxon>
    </lineage>
</organism>
<dbReference type="GO" id="GO:0006865">
    <property type="term" value="P:amino acid transport"/>
    <property type="evidence" value="ECO:0007669"/>
    <property type="project" value="InterPro"/>
</dbReference>
<keyword evidence="4 6" id="KW-1133">Transmembrane helix</keyword>